<dbReference type="GO" id="GO:0001522">
    <property type="term" value="P:pseudouridine synthesis"/>
    <property type="evidence" value="ECO:0007669"/>
    <property type="project" value="InterPro"/>
</dbReference>
<keyword evidence="2" id="KW-1185">Reference proteome</keyword>
<dbReference type="AlphaFoldDB" id="A0A7J7N5X5"/>
<dbReference type="GO" id="GO:0003723">
    <property type="term" value="F:RNA binding"/>
    <property type="evidence" value="ECO:0007669"/>
    <property type="project" value="InterPro"/>
</dbReference>
<dbReference type="Gene3D" id="1.10.1510.30">
    <property type="match status" value="1"/>
</dbReference>
<evidence type="ECO:0000313" key="2">
    <source>
        <dbReference type="Proteomes" id="UP000541444"/>
    </source>
</evidence>
<name>A0A7J7N5X5_9MAGN</name>
<dbReference type="Pfam" id="PF01142">
    <property type="entry name" value="TruD"/>
    <property type="match status" value="1"/>
</dbReference>
<reference evidence="1 2" key="1">
    <citation type="journal article" date="2020" name="IScience">
        <title>Genome Sequencing of the Endangered Kingdonia uniflora (Circaeasteraceae, Ranunculales) Reveals Potential Mechanisms of Evolutionary Specialization.</title>
        <authorList>
            <person name="Sun Y."/>
            <person name="Deng T."/>
            <person name="Zhang A."/>
            <person name="Moore M.J."/>
            <person name="Landis J.B."/>
            <person name="Lin N."/>
            <person name="Zhang H."/>
            <person name="Zhang X."/>
            <person name="Huang J."/>
            <person name="Zhang X."/>
            <person name="Sun H."/>
            <person name="Wang H."/>
        </authorList>
    </citation>
    <scope>NUCLEOTIDE SEQUENCE [LARGE SCALE GENOMIC DNA]</scope>
    <source>
        <strain evidence="1">TB1705</strain>
        <tissue evidence="1">Leaf</tissue>
    </source>
</reference>
<dbReference type="Proteomes" id="UP000541444">
    <property type="component" value="Unassembled WGS sequence"/>
</dbReference>
<proteinExistence type="predicted"/>
<organism evidence="1 2">
    <name type="scientific">Kingdonia uniflora</name>
    <dbReference type="NCBI Taxonomy" id="39325"/>
    <lineage>
        <taxon>Eukaryota</taxon>
        <taxon>Viridiplantae</taxon>
        <taxon>Streptophyta</taxon>
        <taxon>Embryophyta</taxon>
        <taxon>Tracheophyta</taxon>
        <taxon>Spermatophyta</taxon>
        <taxon>Magnoliopsida</taxon>
        <taxon>Ranunculales</taxon>
        <taxon>Circaeasteraceae</taxon>
        <taxon>Kingdonia</taxon>
    </lineage>
</organism>
<comment type="caution">
    <text evidence="1">The sequence shown here is derived from an EMBL/GenBank/DDBJ whole genome shotgun (WGS) entry which is preliminary data.</text>
</comment>
<dbReference type="PANTHER" id="PTHR13326:SF21">
    <property type="entry name" value="PSEUDOURIDYLATE SYNTHASE PUS7L"/>
    <property type="match status" value="1"/>
</dbReference>
<accession>A0A7J7N5X5</accession>
<sequence>MLQKDFFLAAPRKLIHNNFKVSSSSKGVVTDSEDTIKAAADSLGGNGFINYFGLQIQCDIIREALEYYKASRDIDEILRQLPRHLVAERAILQCLKKCPGNYLQALKAIPRTLRMIYLQGLEWFCIGMCTVTKVTYGIMQQVLECKNMKFTKLWQEIWCIVKMFPLKYWLMLLTNLKMTFVKRLRTAGF</sequence>
<protein>
    <submittedName>
        <fullName evidence="1">Uncharacterized protein</fullName>
    </submittedName>
</protein>
<dbReference type="OrthoDB" id="1744060at2759"/>
<dbReference type="GO" id="GO:0009982">
    <property type="term" value="F:pseudouridine synthase activity"/>
    <property type="evidence" value="ECO:0007669"/>
    <property type="project" value="InterPro"/>
</dbReference>
<dbReference type="GO" id="GO:0005634">
    <property type="term" value="C:nucleus"/>
    <property type="evidence" value="ECO:0007669"/>
    <property type="project" value="TreeGrafter"/>
</dbReference>
<dbReference type="EMBL" id="JACGCM010001019">
    <property type="protein sequence ID" value="KAF6162611.1"/>
    <property type="molecule type" value="Genomic_DNA"/>
</dbReference>
<gene>
    <name evidence="1" type="ORF">GIB67_003157</name>
</gene>
<evidence type="ECO:0000313" key="1">
    <source>
        <dbReference type="EMBL" id="KAF6162611.1"/>
    </source>
</evidence>
<dbReference type="InterPro" id="IPR001656">
    <property type="entry name" value="PsdUridine_synth_TruD"/>
</dbReference>
<dbReference type="PANTHER" id="PTHR13326">
    <property type="entry name" value="TRNA PSEUDOURIDINE SYNTHASE D"/>
    <property type="match status" value="1"/>
</dbReference>